<dbReference type="PRINTS" id="PR00081">
    <property type="entry name" value="GDHRDH"/>
</dbReference>
<evidence type="ECO:0000256" key="2">
    <source>
        <dbReference type="ARBA" id="ARBA00023002"/>
    </source>
</evidence>
<gene>
    <name evidence="3" type="ORF">Y10_17540</name>
</gene>
<dbReference type="PANTHER" id="PTHR43477">
    <property type="entry name" value="DIHYDROANTICAPSIN 7-DEHYDROGENASE"/>
    <property type="match status" value="1"/>
</dbReference>
<name>A0ABQ5MIZ2_9FLAO</name>
<reference evidence="3" key="1">
    <citation type="submission" date="2022-07" db="EMBL/GenBank/DDBJ databases">
        <title>Taxonomy of Novel Oxalotrophic and Methylotrophic Bacteria.</title>
        <authorList>
            <person name="Sahin N."/>
            <person name="Tani A."/>
        </authorList>
    </citation>
    <scope>NUCLEOTIDE SEQUENCE</scope>
    <source>
        <strain evidence="3">Y10</strain>
    </source>
</reference>
<keyword evidence="4" id="KW-1185">Reference proteome</keyword>
<dbReference type="Pfam" id="PF13561">
    <property type="entry name" value="adh_short_C2"/>
    <property type="match status" value="1"/>
</dbReference>
<sequence length="234" mass="24953">MNTSPKNTYLIAGASSGIGLELAKLLSKDHVVYGISRTAGELVTNENYKHIPFDFASDAPLPEIPDTIDGLVYCPGSITLKPLERLSGTDIDKDFTINARGAFLFVKKYIKNLKQSAQPSIVLFSSVAVQTGLPYHVSIAMAKGAIEGLTRSLAAELSPKVCVNAIAPSLTATPLASALLNNKAKIEANKQRHPLKNIGSAQEIATFAHHLLTQSTWVTDQVFGLNGGLGTLIK</sequence>
<dbReference type="RefSeq" id="WP_281765024.1">
    <property type="nucleotide sequence ID" value="NZ_BRVO01000002.1"/>
</dbReference>
<protein>
    <submittedName>
        <fullName evidence="3">Oxidoreductase</fullName>
    </submittedName>
</protein>
<dbReference type="Gene3D" id="3.40.50.720">
    <property type="entry name" value="NAD(P)-binding Rossmann-like Domain"/>
    <property type="match status" value="1"/>
</dbReference>
<evidence type="ECO:0000313" key="3">
    <source>
        <dbReference type="EMBL" id="GLB49386.1"/>
    </source>
</evidence>
<dbReference type="InterPro" id="IPR051122">
    <property type="entry name" value="SDR_DHRS6-like"/>
</dbReference>
<dbReference type="EMBL" id="BRVO01000002">
    <property type="protein sequence ID" value="GLB49386.1"/>
    <property type="molecule type" value="Genomic_DNA"/>
</dbReference>
<dbReference type="SUPFAM" id="SSF51735">
    <property type="entry name" value="NAD(P)-binding Rossmann-fold domains"/>
    <property type="match status" value="1"/>
</dbReference>
<proteinExistence type="inferred from homology"/>
<accession>A0ABQ5MIZ2</accession>
<organism evidence="3 4">
    <name type="scientific">Neptunitalea lumnitzerae</name>
    <dbReference type="NCBI Taxonomy" id="2965509"/>
    <lineage>
        <taxon>Bacteria</taxon>
        <taxon>Pseudomonadati</taxon>
        <taxon>Bacteroidota</taxon>
        <taxon>Flavobacteriia</taxon>
        <taxon>Flavobacteriales</taxon>
        <taxon>Flavobacteriaceae</taxon>
        <taxon>Neptunitalea</taxon>
    </lineage>
</organism>
<dbReference type="InterPro" id="IPR036291">
    <property type="entry name" value="NAD(P)-bd_dom_sf"/>
</dbReference>
<dbReference type="CDD" id="cd05233">
    <property type="entry name" value="SDR_c"/>
    <property type="match status" value="1"/>
</dbReference>
<dbReference type="PANTHER" id="PTHR43477:SF1">
    <property type="entry name" value="DIHYDROANTICAPSIN 7-DEHYDROGENASE"/>
    <property type="match status" value="1"/>
</dbReference>
<evidence type="ECO:0000256" key="1">
    <source>
        <dbReference type="ARBA" id="ARBA00006484"/>
    </source>
</evidence>
<comment type="similarity">
    <text evidence="1">Belongs to the short-chain dehydrogenases/reductases (SDR) family.</text>
</comment>
<dbReference type="InterPro" id="IPR002347">
    <property type="entry name" value="SDR_fam"/>
</dbReference>
<keyword evidence="2" id="KW-0560">Oxidoreductase</keyword>
<dbReference type="Proteomes" id="UP001143543">
    <property type="component" value="Unassembled WGS sequence"/>
</dbReference>
<evidence type="ECO:0000313" key="4">
    <source>
        <dbReference type="Proteomes" id="UP001143543"/>
    </source>
</evidence>
<comment type="caution">
    <text evidence="3">The sequence shown here is derived from an EMBL/GenBank/DDBJ whole genome shotgun (WGS) entry which is preliminary data.</text>
</comment>